<dbReference type="Gene3D" id="3.40.50.2300">
    <property type="match status" value="1"/>
</dbReference>
<feature type="domain" description="Response regulatory" evidence="4">
    <location>
        <begin position="9"/>
        <end position="52"/>
    </location>
</feature>
<evidence type="ECO:0000313" key="5">
    <source>
        <dbReference type="EMBL" id="SPF45545.1"/>
    </source>
</evidence>
<dbReference type="AlphaFoldDB" id="A0A2U3L0U4"/>
<evidence type="ECO:0000259" key="4">
    <source>
        <dbReference type="PROSITE" id="PS50110"/>
    </source>
</evidence>
<dbReference type="InterPro" id="IPR011006">
    <property type="entry name" value="CheY-like_superfamily"/>
</dbReference>
<dbReference type="EMBL" id="OMOF01000262">
    <property type="protein sequence ID" value="SPF45545.1"/>
    <property type="molecule type" value="Genomic_DNA"/>
</dbReference>
<proteinExistence type="predicted"/>
<dbReference type="GO" id="GO:0000160">
    <property type="term" value="P:phosphorelay signal transduction system"/>
    <property type="evidence" value="ECO:0007669"/>
    <property type="project" value="InterPro"/>
</dbReference>
<evidence type="ECO:0000313" key="6">
    <source>
        <dbReference type="Proteomes" id="UP000238916"/>
    </source>
</evidence>
<dbReference type="InterPro" id="IPR001789">
    <property type="entry name" value="Sig_transdc_resp-reg_receiver"/>
</dbReference>
<accession>A0A2U3L0U4</accession>
<evidence type="ECO:0000256" key="1">
    <source>
        <dbReference type="ARBA" id="ARBA00018672"/>
    </source>
</evidence>
<protein>
    <recommendedName>
        <fullName evidence="1">Stage 0 sporulation protein A homolog</fullName>
    </recommendedName>
</protein>
<comment type="caution">
    <text evidence="3">Lacks conserved residue(s) required for the propagation of feature annotation.</text>
</comment>
<evidence type="ECO:0000256" key="3">
    <source>
        <dbReference type="PROSITE-ProRule" id="PRU00169"/>
    </source>
</evidence>
<sequence length="52" mass="5619">MTIKTEPYRIMVVDDSPFIHKAVQKALVPEGYEICGTGRNGKEAGVLKGAKA</sequence>
<reference evidence="6" key="1">
    <citation type="submission" date="2018-02" db="EMBL/GenBank/DDBJ databases">
        <authorList>
            <person name="Hausmann B."/>
        </authorList>
    </citation>
    <scope>NUCLEOTIDE SEQUENCE [LARGE SCALE GENOMIC DNA]</scope>
    <source>
        <strain evidence="6">Peat soil MAG SbF1</strain>
    </source>
</reference>
<gene>
    <name evidence="5" type="ORF">SBF1_3340003</name>
</gene>
<name>A0A2U3L0U4_9FIRM</name>
<organism evidence="5 6">
    <name type="scientific">Candidatus Desulfosporosinus infrequens</name>
    <dbReference type="NCBI Taxonomy" id="2043169"/>
    <lineage>
        <taxon>Bacteria</taxon>
        <taxon>Bacillati</taxon>
        <taxon>Bacillota</taxon>
        <taxon>Clostridia</taxon>
        <taxon>Eubacteriales</taxon>
        <taxon>Desulfitobacteriaceae</taxon>
        <taxon>Desulfosporosinus</taxon>
    </lineage>
</organism>
<dbReference type="PROSITE" id="PS50110">
    <property type="entry name" value="RESPONSE_REGULATORY"/>
    <property type="match status" value="1"/>
</dbReference>
<dbReference type="Proteomes" id="UP000238916">
    <property type="component" value="Unassembled WGS sequence"/>
</dbReference>
<dbReference type="SUPFAM" id="SSF52172">
    <property type="entry name" value="CheY-like"/>
    <property type="match status" value="1"/>
</dbReference>
<evidence type="ECO:0000256" key="2">
    <source>
        <dbReference type="ARBA" id="ARBA00024867"/>
    </source>
</evidence>
<comment type="function">
    <text evidence="2">May play the central regulatory role in sporulation. It may be an element of the effector pathway responsible for the activation of sporulation genes in response to nutritional stress. Spo0A may act in concert with spo0H (a sigma factor) to control the expression of some genes that are critical to the sporulation process.</text>
</comment>